<dbReference type="KEGG" id="lsf:I8J32_014335"/>
<name>A0A975AS47_9GAMM</name>
<dbReference type="AlphaFoldDB" id="A0A975AS47"/>
<organism evidence="1 2">
    <name type="scientific">Agrilutibacter solisilvae</name>
    <dbReference type="NCBI Taxonomy" id="2763317"/>
    <lineage>
        <taxon>Bacteria</taxon>
        <taxon>Pseudomonadati</taxon>
        <taxon>Pseudomonadota</taxon>
        <taxon>Gammaproteobacteria</taxon>
        <taxon>Lysobacterales</taxon>
        <taxon>Lysobacteraceae</taxon>
        <taxon>Agrilutibacter</taxon>
    </lineage>
</organism>
<keyword evidence="2" id="KW-1185">Reference proteome</keyword>
<gene>
    <name evidence="1" type="ORF">I8J32_014335</name>
</gene>
<evidence type="ECO:0000313" key="1">
    <source>
        <dbReference type="EMBL" id="QSX77888.1"/>
    </source>
</evidence>
<dbReference type="Proteomes" id="UP000639274">
    <property type="component" value="Chromosome"/>
</dbReference>
<evidence type="ECO:0000313" key="2">
    <source>
        <dbReference type="Proteomes" id="UP000639274"/>
    </source>
</evidence>
<sequence length="359" mass="38207">MINWNAQFTQLIRKTNQAYWGNWSLSSEITPGAVGILDPATGLFKLISSEIPGVSDGNFIRTQVSSDWNAMTSDVSRTEVEVDLKGEAEDPETGVKATAGVQVQWKMGREGSMVSKCALDAESVLNNPDAVLGQNLDWLVQRAAQSGMGSDGRIAQGFGVITSVLFAKSGLNVGSMAADNTFSLTGTASGVHKMLGEASGKGSFTSTSESKSVDKHLWPSEAGVLASGSTPLAFTFASFDGRLLLPRWITHISAFQLVIRNSNGGTYIVDISLQYDTPRGRKSHQTTVSGGLSASIGDIPLDASNLVLDLSFRGVFSSESKRLQWSSPRGQWVGGVRHVDLYGVWPGETRAVDVEAGVA</sequence>
<accession>A0A975AS47</accession>
<proteinExistence type="predicted"/>
<protein>
    <submittedName>
        <fullName evidence="1">Uncharacterized protein</fullName>
    </submittedName>
</protein>
<reference evidence="1 2" key="1">
    <citation type="submission" date="2021-03" db="EMBL/GenBank/DDBJ databases">
        <title>Lysobacter sp. nov. isolated from soil of gangwondo yeongwol, south Korea.</title>
        <authorList>
            <person name="Kim K.R."/>
            <person name="Kim K.H."/>
            <person name="Jeon C.O."/>
        </authorList>
    </citation>
    <scope>NUCLEOTIDE SEQUENCE [LARGE SCALE GENOMIC DNA]</scope>
    <source>
        <strain evidence="1 2">R19</strain>
    </source>
</reference>
<dbReference type="EMBL" id="CP071518">
    <property type="protein sequence ID" value="QSX77888.1"/>
    <property type="molecule type" value="Genomic_DNA"/>
</dbReference>
<dbReference type="RefSeq" id="WP_200615751.1">
    <property type="nucleotide sequence ID" value="NZ_CP071518.1"/>
</dbReference>